<evidence type="ECO:0000313" key="8">
    <source>
        <dbReference type="Proteomes" id="UP000281738"/>
    </source>
</evidence>
<evidence type="ECO:0000256" key="5">
    <source>
        <dbReference type="SAM" id="MobiDB-lite"/>
    </source>
</evidence>
<dbReference type="PANTHER" id="PTHR30055">
    <property type="entry name" value="HTH-TYPE TRANSCRIPTIONAL REGULATOR RUTR"/>
    <property type="match status" value="1"/>
</dbReference>
<dbReference type="Gene3D" id="1.10.357.10">
    <property type="entry name" value="Tetracycline Repressor, domain 2"/>
    <property type="match status" value="1"/>
</dbReference>
<dbReference type="AlphaFoldDB" id="A0A3N2CR67"/>
<evidence type="ECO:0000256" key="3">
    <source>
        <dbReference type="ARBA" id="ARBA00023163"/>
    </source>
</evidence>
<keyword evidence="3" id="KW-0804">Transcription</keyword>
<dbReference type="Pfam" id="PF00440">
    <property type="entry name" value="TetR_N"/>
    <property type="match status" value="1"/>
</dbReference>
<gene>
    <name evidence="7" type="ORF">EDD33_0584</name>
</gene>
<keyword evidence="2 4" id="KW-0238">DNA-binding</keyword>
<dbReference type="GO" id="GO:0003700">
    <property type="term" value="F:DNA-binding transcription factor activity"/>
    <property type="evidence" value="ECO:0007669"/>
    <property type="project" value="TreeGrafter"/>
</dbReference>
<dbReference type="PRINTS" id="PR00455">
    <property type="entry name" value="HTHTETR"/>
</dbReference>
<evidence type="ECO:0000256" key="1">
    <source>
        <dbReference type="ARBA" id="ARBA00023015"/>
    </source>
</evidence>
<dbReference type="PANTHER" id="PTHR30055:SF238">
    <property type="entry name" value="MYCOFACTOCIN BIOSYNTHESIS TRANSCRIPTIONAL REGULATOR MFTR-RELATED"/>
    <property type="match status" value="1"/>
</dbReference>
<dbReference type="EMBL" id="RKHO01000001">
    <property type="protein sequence ID" value="ROR89754.1"/>
    <property type="molecule type" value="Genomic_DNA"/>
</dbReference>
<feature type="domain" description="HTH tetR-type" evidence="6">
    <location>
        <begin position="24"/>
        <end position="84"/>
    </location>
</feature>
<dbReference type="GO" id="GO:0000976">
    <property type="term" value="F:transcription cis-regulatory region binding"/>
    <property type="evidence" value="ECO:0007669"/>
    <property type="project" value="TreeGrafter"/>
</dbReference>
<dbReference type="InterPro" id="IPR001647">
    <property type="entry name" value="HTH_TetR"/>
</dbReference>
<protein>
    <submittedName>
        <fullName evidence="7">TetR family transcriptional regulator</fullName>
    </submittedName>
</protein>
<dbReference type="Pfam" id="PF17754">
    <property type="entry name" value="TetR_C_14"/>
    <property type="match status" value="1"/>
</dbReference>
<dbReference type="InterPro" id="IPR009057">
    <property type="entry name" value="Homeodomain-like_sf"/>
</dbReference>
<name>A0A3N2CR67_9ACTN</name>
<proteinExistence type="predicted"/>
<feature type="DNA-binding region" description="H-T-H motif" evidence="4">
    <location>
        <begin position="47"/>
        <end position="66"/>
    </location>
</feature>
<dbReference type="PROSITE" id="PS50977">
    <property type="entry name" value="HTH_TETR_2"/>
    <property type="match status" value="1"/>
</dbReference>
<evidence type="ECO:0000256" key="4">
    <source>
        <dbReference type="PROSITE-ProRule" id="PRU00335"/>
    </source>
</evidence>
<dbReference type="OrthoDB" id="956698at2"/>
<dbReference type="InterPro" id="IPR050109">
    <property type="entry name" value="HTH-type_TetR-like_transc_reg"/>
</dbReference>
<keyword evidence="1" id="KW-0805">Transcription regulation</keyword>
<dbReference type="InterPro" id="IPR041347">
    <property type="entry name" value="MftR_C"/>
</dbReference>
<dbReference type="Proteomes" id="UP000281738">
    <property type="component" value="Unassembled WGS sequence"/>
</dbReference>
<evidence type="ECO:0000259" key="6">
    <source>
        <dbReference type="PROSITE" id="PS50977"/>
    </source>
</evidence>
<dbReference type="InterPro" id="IPR023851">
    <property type="entry name" value="Tscrpt_reg_TetR-type"/>
</dbReference>
<dbReference type="NCBIfam" id="TIGR03968">
    <property type="entry name" value="mycofact_TetR"/>
    <property type="match status" value="1"/>
</dbReference>
<accession>A0A3N2CR67</accession>
<dbReference type="SUPFAM" id="SSF46689">
    <property type="entry name" value="Homeodomain-like"/>
    <property type="match status" value="1"/>
</dbReference>
<evidence type="ECO:0000313" key="7">
    <source>
        <dbReference type="EMBL" id="ROR89754.1"/>
    </source>
</evidence>
<sequence>MVERSLSGATPARSSSSALGRPVATSHGAIERAAFRLFADHGFAGTTLDMIAAEVGVGRRTLFRYYRSKNDIPWGRFDRTLAGFRDTLAAMPDDLPVHEAVHRAVLSFNDFPDGAEPGHRERMRLILMTPELQAHSALRYAEWRAVIAEFVARRQGVGPHDLVPEVVSQVSLALALAAYELWLRRPEADLRGLLDDAMGGLRAHLAGSSPAGG</sequence>
<dbReference type="Gene3D" id="1.10.10.60">
    <property type="entry name" value="Homeodomain-like"/>
    <property type="match status" value="1"/>
</dbReference>
<reference evidence="7 8" key="1">
    <citation type="submission" date="2018-11" db="EMBL/GenBank/DDBJ databases">
        <title>Sequencing the genomes of 1000 actinobacteria strains.</title>
        <authorList>
            <person name="Klenk H.-P."/>
        </authorList>
    </citation>
    <scope>NUCLEOTIDE SEQUENCE [LARGE SCALE GENOMIC DNA]</scope>
    <source>
        <strain evidence="7 8">DSM 12652</strain>
    </source>
</reference>
<organism evidence="7 8">
    <name type="scientific">Nocardioides aurantiacus</name>
    <dbReference type="NCBI Taxonomy" id="86796"/>
    <lineage>
        <taxon>Bacteria</taxon>
        <taxon>Bacillati</taxon>
        <taxon>Actinomycetota</taxon>
        <taxon>Actinomycetes</taxon>
        <taxon>Propionibacteriales</taxon>
        <taxon>Nocardioidaceae</taxon>
        <taxon>Nocardioides</taxon>
    </lineage>
</organism>
<keyword evidence="8" id="KW-1185">Reference proteome</keyword>
<feature type="region of interest" description="Disordered" evidence="5">
    <location>
        <begin position="1"/>
        <end position="23"/>
    </location>
</feature>
<evidence type="ECO:0000256" key="2">
    <source>
        <dbReference type="ARBA" id="ARBA00023125"/>
    </source>
</evidence>
<dbReference type="RefSeq" id="WP_123389033.1">
    <property type="nucleotide sequence ID" value="NZ_RKHO01000001.1"/>
</dbReference>
<comment type="caution">
    <text evidence="7">The sequence shown here is derived from an EMBL/GenBank/DDBJ whole genome shotgun (WGS) entry which is preliminary data.</text>
</comment>